<organism evidence="2 3">
    <name type="scientific">Yimella lutea</name>
    <dbReference type="NCBI Taxonomy" id="587872"/>
    <lineage>
        <taxon>Bacteria</taxon>
        <taxon>Bacillati</taxon>
        <taxon>Actinomycetota</taxon>
        <taxon>Actinomycetes</taxon>
        <taxon>Micrococcales</taxon>
        <taxon>Dermacoccaceae</taxon>
        <taxon>Yimella</taxon>
    </lineage>
</organism>
<reference evidence="2 3" key="1">
    <citation type="submission" date="2019-06" db="EMBL/GenBank/DDBJ databases">
        <title>Sequencing the genomes of 1000 actinobacteria strains.</title>
        <authorList>
            <person name="Klenk H.-P."/>
        </authorList>
    </citation>
    <scope>NUCLEOTIDE SEQUENCE [LARGE SCALE GENOMIC DNA]</scope>
    <source>
        <strain evidence="2 3">DSM 19828</strain>
    </source>
</reference>
<evidence type="ECO:0000313" key="2">
    <source>
        <dbReference type="EMBL" id="TQJ14480.1"/>
    </source>
</evidence>
<proteinExistence type="predicted"/>
<evidence type="ECO:0000313" key="3">
    <source>
        <dbReference type="Proteomes" id="UP000320806"/>
    </source>
</evidence>
<sequence>MSSAGDAIDKLCHIVRLTMEIRGTDLDGAVAELGPVVPDGMTDKLRQCMLHDSTVLLRPASPTVLSGGGPQDWGITTRPPATTGFVCAPISRKRWTDEHPRSTHWTPRPT</sequence>
<dbReference type="AlphaFoldDB" id="A0A542EGN2"/>
<dbReference type="EMBL" id="VFMO01000001">
    <property type="protein sequence ID" value="TQJ14480.1"/>
    <property type="molecule type" value="Genomic_DNA"/>
</dbReference>
<keyword evidence="3" id="KW-1185">Reference proteome</keyword>
<accession>A0A542EGN2</accession>
<feature type="region of interest" description="Disordered" evidence="1">
    <location>
        <begin position="60"/>
        <end position="81"/>
    </location>
</feature>
<dbReference type="Proteomes" id="UP000320806">
    <property type="component" value="Unassembled WGS sequence"/>
</dbReference>
<name>A0A542EGN2_9MICO</name>
<protein>
    <submittedName>
        <fullName evidence="2">Uncharacterized protein</fullName>
    </submittedName>
</protein>
<gene>
    <name evidence="2" type="ORF">FB459_1945</name>
</gene>
<comment type="caution">
    <text evidence="2">The sequence shown here is derived from an EMBL/GenBank/DDBJ whole genome shotgun (WGS) entry which is preliminary data.</text>
</comment>
<evidence type="ECO:0000256" key="1">
    <source>
        <dbReference type="SAM" id="MobiDB-lite"/>
    </source>
</evidence>